<organism evidence="7">
    <name type="scientific">Phallusia mammillata</name>
    <dbReference type="NCBI Taxonomy" id="59560"/>
    <lineage>
        <taxon>Eukaryota</taxon>
        <taxon>Metazoa</taxon>
        <taxon>Chordata</taxon>
        <taxon>Tunicata</taxon>
        <taxon>Ascidiacea</taxon>
        <taxon>Phlebobranchia</taxon>
        <taxon>Ascidiidae</taxon>
        <taxon>Phallusia</taxon>
    </lineage>
</organism>
<evidence type="ECO:0000256" key="4">
    <source>
        <dbReference type="RuleBase" id="RU003719"/>
    </source>
</evidence>
<evidence type="ECO:0000256" key="2">
    <source>
        <dbReference type="ARBA" id="ARBA00023002"/>
    </source>
</evidence>
<comment type="similarity">
    <text evidence="1 4">Belongs to the D-isomer specific 2-hydroxyacid dehydrogenase family.</text>
</comment>
<evidence type="ECO:0000256" key="3">
    <source>
        <dbReference type="ARBA" id="ARBA00073306"/>
    </source>
</evidence>
<gene>
    <name evidence="7" type="primary">Grhpr-001</name>
</gene>
<dbReference type="Pfam" id="PF02826">
    <property type="entry name" value="2-Hacid_dh_C"/>
    <property type="match status" value="1"/>
</dbReference>
<name>A0A6F9DEJ7_9ASCI</name>
<dbReference type="InterPro" id="IPR006140">
    <property type="entry name" value="D-isomer_DH_NAD-bd"/>
</dbReference>
<dbReference type="InterPro" id="IPR050223">
    <property type="entry name" value="D-isomer_2-hydroxyacid_DH"/>
</dbReference>
<reference evidence="7" key="1">
    <citation type="submission" date="2020-04" db="EMBL/GenBank/DDBJ databases">
        <authorList>
            <person name="Neveu A P."/>
        </authorList>
    </citation>
    <scope>NUCLEOTIDE SEQUENCE</scope>
    <source>
        <tissue evidence="7">Whole embryo</tissue>
    </source>
</reference>
<dbReference type="EMBL" id="LR785588">
    <property type="protein sequence ID" value="CAB3250861.1"/>
    <property type="molecule type" value="mRNA"/>
</dbReference>
<dbReference type="GO" id="GO:0016618">
    <property type="term" value="F:hydroxypyruvate reductase [NAD(P)H] activity"/>
    <property type="evidence" value="ECO:0007669"/>
    <property type="project" value="TreeGrafter"/>
</dbReference>
<evidence type="ECO:0000256" key="1">
    <source>
        <dbReference type="ARBA" id="ARBA00005854"/>
    </source>
</evidence>
<evidence type="ECO:0000313" key="7">
    <source>
        <dbReference type="EMBL" id="CAB3250861.1"/>
    </source>
</evidence>
<evidence type="ECO:0000259" key="5">
    <source>
        <dbReference type="Pfam" id="PF00389"/>
    </source>
</evidence>
<dbReference type="AlphaFoldDB" id="A0A6F9DEJ7"/>
<dbReference type="GO" id="GO:0030267">
    <property type="term" value="F:glyoxylate reductase (NADPH) activity"/>
    <property type="evidence" value="ECO:0007669"/>
    <property type="project" value="TreeGrafter"/>
</dbReference>
<dbReference type="FunFam" id="3.40.50.720:FF:000026">
    <property type="entry name" value="Glyoxylate/hydroxypyruvate reductase B"/>
    <property type="match status" value="1"/>
</dbReference>
<dbReference type="InterPro" id="IPR006139">
    <property type="entry name" value="D-isomer_2_OHA_DH_cat_dom"/>
</dbReference>
<dbReference type="SUPFAM" id="SSF52283">
    <property type="entry name" value="Formate/glycerate dehydrogenase catalytic domain-like"/>
    <property type="match status" value="1"/>
</dbReference>
<dbReference type="GO" id="GO:0005829">
    <property type="term" value="C:cytosol"/>
    <property type="evidence" value="ECO:0007669"/>
    <property type="project" value="TreeGrafter"/>
</dbReference>
<dbReference type="SUPFAM" id="SSF51735">
    <property type="entry name" value="NAD(P)-binding Rossmann-fold domains"/>
    <property type="match status" value="1"/>
</dbReference>
<keyword evidence="7" id="KW-0670">Pyruvate</keyword>
<keyword evidence="2 4" id="KW-0560">Oxidoreductase</keyword>
<feature type="domain" description="D-isomer specific 2-hydroxyacid dehydrogenase NAD-binding" evidence="6">
    <location>
        <begin position="113"/>
        <end position="291"/>
    </location>
</feature>
<proteinExistence type="evidence at transcript level"/>
<dbReference type="InterPro" id="IPR036291">
    <property type="entry name" value="NAD(P)-bd_dom_sf"/>
</dbReference>
<dbReference type="GO" id="GO:0051287">
    <property type="term" value="F:NAD binding"/>
    <property type="evidence" value="ECO:0007669"/>
    <property type="project" value="InterPro"/>
</dbReference>
<sequence length="324" mass="35345">MAKPYCLCSAQDELYQVPANFVKEIEKHFSIVWIEEFNSNSEVYSDKIVAIFSIHQQPKITKELIDRLPKLKIVAVAAAGYNHIDVQMVRSYGVKVSNAPKVLDETVADLAVALILAAGRNLINGVKLAMSPSTTFFPKNDVAKGVFGTTLGIVGMGGIGYKVAFRAKAFNMKVLYNNRSRRSVKDEEQVGATYFSSLNEMLPLCDYVLVAVNVTPETRKIMGWKQFELMKTSATLLNVSRGVTVDQEALVKALNCGEIHSAALDVTDPEPLPRNHPLLTMNNVIISPHCGSATEMARLAMIGKAVENAVAAVEGTPLPSEVCD</sequence>
<dbReference type="Pfam" id="PF00389">
    <property type="entry name" value="2-Hacid_dh"/>
    <property type="match status" value="1"/>
</dbReference>
<dbReference type="PANTHER" id="PTHR10996">
    <property type="entry name" value="2-HYDROXYACID DEHYDROGENASE-RELATED"/>
    <property type="match status" value="1"/>
</dbReference>
<dbReference type="PANTHER" id="PTHR10996:SF257">
    <property type="entry name" value="GLYOXYLATE REDUCTASE 1"/>
    <property type="match status" value="1"/>
</dbReference>
<evidence type="ECO:0000259" key="6">
    <source>
        <dbReference type="Pfam" id="PF02826"/>
    </source>
</evidence>
<protein>
    <recommendedName>
        <fullName evidence="3">Glyoxylate reductase/hydroxypyruvate reductase</fullName>
    </recommendedName>
</protein>
<feature type="domain" description="D-isomer specific 2-hydroxyacid dehydrogenase catalytic" evidence="5">
    <location>
        <begin position="20"/>
        <end position="322"/>
    </location>
</feature>
<dbReference type="Gene3D" id="3.40.50.720">
    <property type="entry name" value="NAD(P)-binding Rossmann-like Domain"/>
    <property type="match status" value="2"/>
</dbReference>
<accession>A0A6F9DEJ7</accession>